<feature type="non-terminal residue" evidence="7">
    <location>
        <position position="486"/>
    </location>
</feature>
<dbReference type="AlphaFoldDB" id="A0AAE0FNA1"/>
<evidence type="ECO:0000256" key="1">
    <source>
        <dbReference type="ARBA" id="ARBA00004496"/>
    </source>
</evidence>
<evidence type="ECO:0000256" key="5">
    <source>
        <dbReference type="SAM" id="MobiDB-lite"/>
    </source>
</evidence>
<dbReference type="GO" id="GO:0000922">
    <property type="term" value="C:spindle pole"/>
    <property type="evidence" value="ECO:0007669"/>
    <property type="project" value="TreeGrafter"/>
</dbReference>
<feature type="compositionally biased region" description="Basic and acidic residues" evidence="5">
    <location>
        <begin position="14"/>
        <end position="29"/>
    </location>
</feature>
<feature type="region of interest" description="Disordered" evidence="5">
    <location>
        <begin position="1"/>
        <end position="29"/>
    </location>
</feature>
<dbReference type="EMBL" id="LGRX02015848">
    <property type="protein sequence ID" value="KAK3262946.1"/>
    <property type="molecule type" value="Genomic_DNA"/>
</dbReference>
<dbReference type="GO" id="GO:0005516">
    <property type="term" value="F:calmodulin binding"/>
    <property type="evidence" value="ECO:0007669"/>
    <property type="project" value="UniProtKB-KW"/>
</dbReference>
<dbReference type="InterPro" id="IPR013783">
    <property type="entry name" value="Ig-like_fold"/>
</dbReference>
<dbReference type="Pfam" id="PF15780">
    <property type="entry name" value="ASH"/>
    <property type="match status" value="1"/>
</dbReference>
<comment type="caution">
    <text evidence="7">The sequence shown here is derived from an EMBL/GenBank/DDBJ whole genome shotgun (WGS) entry which is preliminary data.</text>
</comment>
<dbReference type="InterPro" id="IPR031549">
    <property type="entry name" value="ASH"/>
</dbReference>
<evidence type="ECO:0000256" key="4">
    <source>
        <dbReference type="ARBA" id="ARBA00023054"/>
    </source>
</evidence>
<gene>
    <name evidence="7" type="ORF">CYMTET_28226</name>
</gene>
<dbReference type="GO" id="GO:0051295">
    <property type="term" value="P:establishment of meiotic spindle localization"/>
    <property type="evidence" value="ECO:0007669"/>
    <property type="project" value="TreeGrafter"/>
</dbReference>
<dbReference type="PROSITE" id="PS00019">
    <property type="entry name" value="ACTININ_1"/>
    <property type="match status" value="1"/>
</dbReference>
<sequence>MPLSELSENTLPASKEREKSQLVAADKENGNQFPAKDACKTITNSTAVSDCPPLPVVAKPDTVLKLEQFQAVPWLNFGSVNITESATSAIKVKNDKKFKQDLVVDRLPRDSKEFSVSVRRVSVDAFSEHLVQVTWTPAKPGPQRETIVFLWQGRYRLQVILYGVAVDANRNIYPDKGARKRVAEGSKLSSTDSKSKLARRGTTCEVFEGKQPGPGSAPGAKPRTVLPVSAKRGRLAKPKSRSLRLIKSTTGKDNRKVTKPSGAQGCGLRASSKRGFSHFHTERWMDKQEMAFTRWINHLLPAPQKEHVPSCAYYKRLEVRARGVLQRLYVADKSLIAAMLKVERAVDERRLMLDRGSSLLHDIGVQKRMLDALACYHPFWLRLGLETILQAEAQDTVVGNHYARVIPEDAAHLQSFILSTFLRDVTVDNEHGRGGVEGLYWNRDEREEALGQSVLKRFLLLVLLLDRGIATCRGPESEAAWGRDQP</sequence>
<comment type="subcellular location">
    <subcellularLocation>
        <location evidence="1">Cytoplasm</location>
    </subcellularLocation>
</comment>
<feature type="compositionally biased region" description="Polar residues" evidence="5">
    <location>
        <begin position="1"/>
        <end position="12"/>
    </location>
</feature>
<protein>
    <recommendedName>
        <fullName evidence="6">Abnormal spindle-like microcephaly-associated protein ASH domain-containing protein</fullName>
    </recommendedName>
</protein>
<evidence type="ECO:0000313" key="7">
    <source>
        <dbReference type="EMBL" id="KAK3262946.1"/>
    </source>
</evidence>
<dbReference type="PANTHER" id="PTHR22706">
    <property type="entry name" value="ASSEMBLY FACTOR FOR SPINDLE MICROTUBULES"/>
    <property type="match status" value="1"/>
</dbReference>
<keyword evidence="4" id="KW-0175">Coiled coil</keyword>
<name>A0AAE0FNA1_9CHLO</name>
<keyword evidence="2" id="KW-0963">Cytoplasm</keyword>
<dbReference type="GO" id="GO:0007051">
    <property type="term" value="P:spindle organization"/>
    <property type="evidence" value="ECO:0007669"/>
    <property type="project" value="TreeGrafter"/>
</dbReference>
<proteinExistence type="predicted"/>
<keyword evidence="8" id="KW-1185">Reference proteome</keyword>
<feature type="domain" description="Abnormal spindle-like microcephaly-associated protein ASH" evidence="6">
    <location>
        <begin position="63"/>
        <end position="159"/>
    </location>
</feature>
<accession>A0AAE0FNA1</accession>
<dbReference type="GO" id="GO:0005737">
    <property type="term" value="C:cytoplasm"/>
    <property type="evidence" value="ECO:0007669"/>
    <property type="project" value="UniProtKB-SubCell"/>
</dbReference>
<dbReference type="GO" id="GO:0000278">
    <property type="term" value="P:mitotic cell cycle"/>
    <property type="evidence" value="ECO:0007669"/>
    <property type="project" value="TreeGrafter"/>
</dbReference>
<dbReference type="InterPro" id="IPR051185">
    <property type="entry name" value="ASPM"/>
</dbReference>
<dbReference type="PANTHER" id="PTHR22706:SF1">
    <property type="entry name" value="ASSEMBLY FACTOR FOR SPINDLE MICROTUBULES"/>
    <property type="match status" value="1"/>
</dbReference>
<dbReference type="Proteomes" id="UP001190700">
    <property type="component" value="Unassembled WGS sequence"/>
</dbReference>
<feature type="region of interest" description="Disordered" evidence="5">
    <location>
        <begin position="250"/>
        <end position="269"/>
    </location>
</feature>
<dbReference type="Gene3D" id="2.60.40.10">
    <property type="entry name" value="Immunoglobulins"/>
    <property type="match status" value="1"/>
</dbReference>
<dbReference type="InterPro" id="IPR001589">
    <property type="entry name" value="Actinin_actin-bd_CS"/>
</dbReference>
<evidence type="ECO:0000256" key="3">
    <source>
        <dbReference type="ARBA" id="ARBA00022860"/>
    </source>
</evidence>
<keyword evidence="3" id="KW-0112">Calmodulin-binding</keyword>
<evidence type="ECO:0000313" key="8">
    <source>
        <dbReference type="Proteomes" id="UP001190700"/>
    </source>
</evidence>
<reference evidence="7 8" key="1">
    <citation type="journal article" date="2015" name="Genome Biol. Evol.">
        <title>Comparative Genomics of a Bacterivorous Green Alga Reveals Evolutionary Causalities and Consequences of Phago-Mixotrophic Mode of Nutrition.</title>
        <authorList>
            <person name="Burns J.A."/>
            <person name="Paasch A."/>
            <person name="Narechania A."/>
            <person name="Kim E."/>
        </authorList>
    </citation>
    <scope>NUCLEOTIDE SEQUENCE [LARGE SCALE GENOMIC DNA]</scope>
    <source>
        <strain evidence="7 8">PLY_AMNH</strain>
    </source>
</reference>
<evidence type="ECO:0000259" key="6">
    <source>
        <dbReference type="Pfam" id="PF15780"/>
    </source>
</evidence>
<evidence type="ECO:0000256" key="2">
    <source>
        <dbReference type="ARBA" id="ARBA00022490"/>
    </source>
</evidence>
<organism evidence="7 8">
    <name type="scientific">Cymbomonas tetramitiformis</name>
    <dbReference type="NCBI Taxonomy" id="36881"/>
    <lineage>
        <taxon>Eukaryota</taxon>
        <taxon>Viridiplantae</taxon>
        <taxon>Chlorophyta</taxon>
        <taxon>Pyramimonadophyceae</taxon>
        <taxon>Pyramimonadales</taxon>
        <taxon>Pyramimonadaceae</taxon>
        <taxon>Cymbomonas</taxon>
    </lineage>
</organism>